<proteinExistence type="predicted"/>
<reference evidence="2 3" key="1">
    <citation type="journal article" date="2015" name="Genome Announc.">
        <title>Complete Genome Sequence of Spiroplasma cantharicola CC-1T (DSM 21588), a Bacterium Isolated from Soldier Beetle (Cantharis carolinus).</title>
        <authorList>
            <person name="Lo W.S."/>
            <person name="Liu P.Y."/>
            <person name="Kuo C.H."/>
        </authorList>
    </citation>
    <scope>NUCLEOTIDE SEQUENCE [LARGE SCALE GENOMIC DNA]</scope>
    <source>
        <strain evidence="2 3">CC-1</strain>
    </source>
</reference>
<dbReference type="Proteomes" id="UP000063919">
    <property type="component" value="Chromosome"/>
</dbReference>
<name>A0A0M4JST2_9MOLU</name>
<dbReference type="EMBL" id="CP012622">
    <property type="protein sequence ID" value="ALD66672.1"/>
    <property type="molecule type" value="Genomic_DNA"/>
</dbReference>
<feature type="transmembrane region" description="Helical" evidence="1">
    <location>
        <begin position="172"/>
        <end position="193"/>
    </location>
</feature>
<keyword evidence="1" id="KW-0812">Transmembrane</keyword>
<protein>
    <submittedName>
        <fullName evidence="2">ABC transporter permease protein</fullName>
    </submittedName>
</protein>
<feature type="transmembrane region" description="Helical" evidence="1">
    <location>
        <begin position="141"/>
        <end position="166"/>
    </location>
</feature>
<sequence>MQIHKKYKKVNNNFKSFKDLYILSLKTFIYSPLNMFLGVFLVIFTLFIWLLFKGNNPFLFSSAIGALIVRNGIHTFHRALSNNKNSGFDKRINSTGLNSFIKPGANILANFTINFCIIVLLMCLTLLFFKEQRALFSSVNWTMFLGGTISLWLLCVLISYAIFMFVESTVVGSIYVSLIYIFSYNLLGCAFPYEVVARINWLNFILYFLPQRYMLNVMQAGWVNAKNLVYEGLGEEQLYKVDFRLGENLAIPFIITYSLILILSFCLITFIIFKVKQKKVDVYGTSIVLKLSTDYIRDIKKCSNIVELKQLRENHMDELKNNSKYIKKISLIKTKKKR</sequence>
<keyword evidence="1" id="KW-0472">Membrane</keyword>
<gene>
    <name evidence="2" type="ORF">SCANT_v1c07660</name>
</gene>
<dbReference type="STRING" id="362837.SCANT_v1c07660"/>
<evidence type="ECO:0000313" key="3">
    <source>
        <dbReference type="Proteomes" id="UP000063919"/>
    </source>
</evidence>
<keyword evidence="3" id="KW-1185">Reference proteome</keyword>
<feature type="transmembrane region" description="Helical" evidence="1">
    <location>
        <begin position="250"/>
        <end position="273"/>
    </location>
</feature>
<feature type="transmembrane region" description="Helical" evidence="1">
    <location>
        <begin position="20"/>
        <end position="52"/>
    </location>
</feature>
<evidence type="ECO:0000313" key="2">
    <source>
        <dbReference type="EMBL" id="ALD66672.1"/>
    </source>
</evidence>
<evidence type="ECO:0000256" key="1">
    <source>
        <dbReference type="SAM" id="Phobius"/>
    </source>
</evidence>
<dbReference type="AlphaFoldDB" id="A0A0M4JST2"/>
<dbReference type="PATRIC" id="fig|362837.3.peg.782"/>
<dbReference type="KEGG" id="scj:SCANT_v1c07660"/>
<accession>A0A0M4JST2</accession>
<organism evidence="2 3">
    <name type="scientific">Spiroplasma cantharicola</name>
    <dbReference type="NCBI Taxonomy" id="362837"/>
    <lineage>
        <taxon>Bacteria</taxon>
        <taxon>Bacillati</taxon>
        <taxon>Mycoplasmatota</taxon>
        <taxon>Mollicutes</taxon>
        <taxon>Entomoplasmatales</taxon>
        <taxon>Spiroplasmataceae</taxon>
        <taxon>Spiroplasma</taxon>
    </lineage>
</organism>
<feature type="transmembrane region" description="Helical" evidence="1">
    <location>
        <begin position="107"/>
        <end position="129"/>
    </location>
</feature>
<keyword evidence="1" id="KW-1133">Transmembrane helix</keyword>
<dbReference type="OrthoDB" id="391926at2"/>